<dbReference type="EMBL" id="AP006861">
    <property type="protein sequence ID" value="BAE81556.1"/>
    <property type="molecule type" value="Genomic_DNA"/>
</dbReference>
<keyword evidence="1" id="KW-0472">Membrane</keyword>
<evidence type="ECO:0000313" key="3">
    <source>
        <dbReference type="Proteomes" id="UP000001260"/>
    </source>
</evidence>
<keyword evidence="1" id="KW-1133">Transmembrane helix</keyword>
<feature type="transmembrane region" description="Helical" evidence="1">
    <location>
        <begin position="52"/>
        <end position="74"/>
    </location>
</feature>
<reference evidence="2 3" key="1">
    <citation type="journal article" date="2006" name="DNA Res.">
        <title>Genome sequence of the cat pathogen, Chlamydophila felis.</title>
        <authorList>
            <person name="Azuma Y."/>
            <person name="Hirakawa H."/>
            <person name="Yamashita A."/>
            <person name="Cai Y."/>
            <person name="Rahman M.A."/>
            <person name="Suzuki H."/>
            <person name="Mitaku S."/>
            <person name="Toh H."/>
            <person name="Goto S."/>
            <person name="Murakami T."/>
            <person name="Sugi K."/>
            <person name="Hayashi H."/>
            <person name="Fukushi H."/>
            <person name="Hattori M."/>
            <person name="Kuhara S."/>
            <person name="Shirai M."/>
        </authorList>
    </citation>
    <scope>NUCLEOTIDE SEQUENCE [LARGE SCALE GENOMIC DNA]</scope>
    <source>
        <strain evidence="2 3">Fe/C-56</strain>
    </source>
</reference>
<gene>
    <name evidence="2" type="ordered locus">CF0784</name>
</gene>
<dbReference type="Proteomes" id="UP000001260">
    <property type="component" value="Chromosome"/>
</dbReference>
<sequence length="133" mass="15270">MTKTVFTIKILLLLSFYSTVLCMSVSATIAQNQEYKEPLNLFPKGSETRKRLIHFIVHCVIQTLILAALFTGIIASGCCLHPVFFVFFLTLIPVYLSLRYLASERLRNLYRAFDVYPSEDEIHSIIFSKIKES</sequence>
<name>Q253I2_CHLFF</name>
<evidence type="ECO:0000313" key="2">
    <source>
        <dbReference type="EMBL" id="BAE81556.1"/>
    </source>
</evidence>
<feature type="transmembrane region" description="Helical" evidence="1">
    <location>
        <begin position="80"/>
        <end position="101"/>
    </location>
</feature>
<keyword evidence="1" id="KW-0812">Transmembrane</keyword>
<keyword evidence="3" id="KW-1185">Reference proteome</keyword>
<evidence type="ECO:0000256" key="1">
    <source>
        <dbReference type="SAM" id="Phobius"/>
    </source>
</evidence>
<organism evidence="2 3">
    <name type="scientific">Chlamydia felis (strain Fe/C-56)</name>
    <name type="common">Chlamydophila felis</name>
    <dbReference type="NCBI Taxonomy" id="264202"/>
    <lineage>
        <taxon>Bacteria</taxon>
        <taxon>Pseudomonadati</taxon>
        <taxon>Chlamydiota</taxon>
        <taxon>Chlamydiia</taxon>
        <taxon>Chlamydiales</taxon>
        <taxon>Chlamydiaceae</taxon>
        <taxon>Chlamydia/Chlamydophila group</taxon>
        <taxon>Chlamydia</taxon>
    </lineage>
</organism>
<accession>Q253I2</accession>
<dbReference type="AlphaFoldDB" id="Q253I2"/>
<dbReference type="HOGENOM" id="CLU_2129017_0_0_0"/>
<protein>
    <submittedName>
        <fullName evidence="2">Uncharacterized protein</fullName>
    </submittedName>
</protein>
<dbReference type="STRING" id="264202.gene:10544612"/>
<proteinExistence type="predicted"/>
<dbReference type="KEGG" id="cfe:BAE81556.1"/>
<feature type="transmembrane region" description="Helical" evidence="1">
    <location>
        <begin position="6"/>
        <end position="31"/>
    </location>
</feature>